<proteinExistence type="predicted"/>
<reference evidence="3" key="1">
    <citation type="journal article" date="2015" name="BMC Genomics">
        <title>Genomic and transcriptomic analysis of the endophytic fungus Pestalotiopsis fici reveals its lifestyle and high potential for synthesis of natural products.</title>
        <authorList>
            <person name="Wang X."/>
            <person name="Zhang X."/>
            <person name="Liu L."/>
            <person name="Xiang M."/>
            <person name="Wang W."/>
            <person name="Sun X."/>
            <person name="Che Y."/>
            <person name="Guo L."/>
            <person name="Liu G."/>
            <person name="Guo L."/>
            <person name="Wang C."/>
            <person name="Yin W.B."/>
            <person name="Stadler M."/>
            <person name="Zhang X."/>
            <person name="Liu X."/>
        </authorList>
    </citation>
    <scope>NUCLEOTIDE SEQUENCE [LARGE SCALE GENOMIC DNA]</scope>
    <source>
        <strain evidence="3">W106-1 / CGMCC3.15140</strain>
    </source>
</reference>
<dbReference type="GeneID" id="19275388"/>
<feature type="region of interest" description="Disordered" evidence="1">
    <location>
        <begin position="145"/>
        <end position="165"/>
    </location>
</feature>
<protein>
    <recommendedName>
        <fullName evidence="4">F-box domain-containing protein</fullName>
    </recommendedName>
</protein>
<dbReference type="HOGENOM" id="CLU_1294816_0_0_1"/>
<name>W3WWQ7_PESFW</name>
<evidence type="ECO:0000256" key="1">
    <source>
        <dbReference type="SAM" id="MobiDB-lite"/>
    </source>
</evidence>
<dbReference type="RefSeq" id="XP_007837147.1">
    <property type="nucleotide sequence ID" value="XM_007838956.1"/>
</dbReference>
<dbReference type="EMBL" id="KI912115">
    <property type="protein sequence ID" value="ETS78313.1"/>
    <property type="molecule type" value="Genomic_DNA"/>
</dbReference>
<dbReference type="AlphaFoldDB" id="W3WWQ7"/>
<evidence type="ECO:0008006" key="4">
    <source>
        <dbReference type="Google" id="ProtNLM"/>
    </source>
</evidence>
<dbReference type="KEGG" id="pfy:PFICI_10375"/>
<evidence type="ECO:0000313" key="3">
    <source>
        <dbReference type="Proteomes" id="UP000030651"/>
    </source>
</evidence>
<evidence type="ECO:0000313" key="2">
    <source>
        <dbReference type="EMBL" id="ETS78313.1"/>
    </source>
</evidence>
<accession>W3WWQ7</accession>
<sequence length="213" mass="24416">MARLSRLPDELLCMIGDCCDHILDLHSLSATCRQFHHIYDPLLCKAAAKDYPHLLTWACDTSQLSLVKKLLAAGADPNRPCVAISPREQANYSKRVSGLRIVPRPRDLLTIVYNHNVPPRMEAWRSMLGQTANVVANDYEDNHYDDGRWDSDGSSNSSNSSNSTRYEDEIDGVLYYRTQADVVSRPWFEAMPYDKNPESWSRIAERHFWFPLQ</sequence>
<dbReference type="Proteomes" id="UP000030651">
    <property type="component" value="Unassembled WGS sequence"/>
</dbReference>
<dbReference type="CDD" id="cd09917">
    <property type="entry name" value="F-box_SF"/>
    <property type="match status" value="1"/>
</dbReference>
<gene>
    <name evidence="2" type="ORF">PFICI_10375</name>
</gene>
<keyword evidence="3" id="KW-1185">Reference proteome</keyword>
<organism evidence="2 3">
    <name type="scientific">Pestalotiopsis fici (strain W106-1 / CGMCC3.15140)</name>
    <dbReference type="NCBI Taxonomy" id="1229662"/>
    <lineage>
        <taxon>Eukaryota</taxon>
        <taxon>Fungi</taxon>
        <taxon>Dikarya</taxon>
        <taxon>Ascomycota</taxon>
        <taxon>Pezizomycotina</taxon>
        <taxon>Sordariomycetes</taxon>
        <taxon>Xylariomycetidae</taxon>
        <taxon>Amphisphaeriales</taxon>
        <taxon>Sporocadaceae</taxon>
        <taxon>Pestalotiopsis</taxon>
    </lineage>
</organism>
<dbReference type="InParanoid" id="W3WWQ7"/>
<feature type="compositionally biased region" description="Low complexity" evidence="1">
    <location>
        <begin position="154"/>
        <end position="163"/>
    </location>
</feature>
<dbReference type="OrthoDB" id="341259at2759"/>